<evidence type="ECO:0000256" key="1">
    <source>
        <dbReference type="SAM" id="MobiDB-lite"/>
    </source>
</evidence>
<dbReference type="AlphaFoldDB" id="A0A401TPB2"/>
<dbReference type="Proteomes" id="UP000287033">
    <property type="component" value="Unassembled WGS sequence"/>
</dbReference>
<evidence type="ECO:0000313" key="2">
    <source>
        <dbReference type="EMBL" id="GCC44463.1"/>
    </source>
</evidence>
<feature type="compositionally biased region" description="Basic and acidic residues" evidence="1">
    <location>
        <begin position="1"/>
        <end position="16"/>
    </location>
</feature>
<feature type="region of interest" description="Disordered" evidence="1">
    <location>
        <begin position="1"/>
        <end position="67"/>
    </location>
</feature>
<dbReference type="EMBL" id="BEZZ01136886">
    <property type="protein sequence ID" value="GCC44463.1"/>
    <property type="molecule type" value="Genomic_DNA"/>
</dbReference>
<keyword evidence="3" id="KW-1185">Reference proteome</keyword>
<organism evidence="2 3">
    <name type="scientific">Chiloscyllium punctatum</name>
    <name type="common">Brownbanded bambooshark</name>
    <name type="synonym">Hemiscyllium punctatum</name>
    <dbReference type="NCBI Taxonomy" id="137246"/>
    <lineage>
        <taxon>Eukaryota</taxon>
        <taxon>Metazoa</taxon>
        <taxon>Chordata</taxon>
        <taxon>Craniata</taxon>
        <taxon>Vertebrata</taxon>
        <taxon>Chondrichthyes</taxon>
        <taxon>Elasmobranchii</taxon>
        <taxon>Galeomorphii</taxon>
        <taxon>Galeoidea</taxon>
        <taxon>Orectolobiformes</taxon>
        <taxon>Hemiscylliidae</taxon>
        <taxon>Chiloscyllium</taxon>
    </lineage>
</organism>
<name>A0A401TPB2_CHIPU</name>
<reference evidence="2 3" key="1">
    <citation type="journal article" date="2018" name="Nat. Ecol. Evol.">
        <title>Shark genomes provide insights into elasmobranch evolution and the origin of vertebrates.</title>
        <authorList>
            <person name="Hara Y"/>
            <person name="Yamaguchi K"/>
            <person name="Onimaru K"/>
            <person name="Kadota M"/>
            <person name="Koyanagi M"/>
            <person name="Keeley SD"/>
            <person name="Tatsumi K"/>
            <person name="Tanaka K"/>
            <person name="Motone F"/>
            <person name="Kageyama Y"/>
            <person name="Nozu R"/>
            <person name="Adachi N"/>
            <person name="Nishimura O"/>
            <person name="Nakagawa R"/>
            <person name="Tanegashima C"/>
            <person name="Kiyatake I"/>
            <person name="Matsumoto R"/>
            <person name="Murakumo K"/>
            <person name="Nishida K"/>
            <person name="Terakita A"/>
            <person name="Kuratani S"/>
            <person name="Sato K"/>
            <person name="Hyodo S Kuraku.S."/>
        </authorList>
    </citation>
    <scope>NUCLEOTIDE SEQUENCE [LARGE SCALE GENOMIC DNA]</scope>
</reference>
<feature type="compositionally biased region" description="Basic and acidic residues" evidence="1">
    <location>
        <begin position="26"/>
        <end position="53"/>
    </location>
</feature>
<comment type="caution">
    <text evidence="2">The sequence shown here is derived from an EMBL/GenBank/DDBJ whole genome shotgun (WGS) entry which is preliminary data.</text>
</comment>
<protein>
    <submittedName>
        <fullName evidence="2">Uncharacterized protein</fullName>
    </submittedName>
</protein>
<proteinExistence type="predicted"/>
<accession>A0A401TPB2</accession>
<sequence>MGRCGRVRDRQGRSEQRGGGGAIGLSDDRDQGRGAWVERETGTDAECDRDSGRSKCRATAYETGRDE</sequence>
<evidence type="ECO:0000313" key="3">
    <source>
        <dbReference type="Proteomes" id="UP000287033"/>
    </source>
</evidence>
<gene>
    <name evidence="2" type="ORF">chiPu_0028673</name>
</gene>